<reference evidence="7 8" key="1">
    <citation type="submission" date="2016-10" db="EMBL/GenBank/DDBJ databases">
        <authorList>
            <person name="de Groot N.N."/>
        </authorList>
    </citation>
    <scope>NUCLEOTIDE SEQUENCE [LARGE SCALE GENOMIC DNA]</scope>
    <source>
        <strain evidence="7 8">MP1X4</strain>
    </source>
</reference>
<keyword evidence="2 5" id="KW-0812">Transmembrane</keyword>
<comment type="subcellular location">
    <subcellularLocation>
        <location evidence="1">Membrane</location>
        <topology evidence="1">Multi-pass membrane protein</topology>
    </subcellularLocation>
</comment>
<keyword evidence="4 5" id="KW-0472">Membrane</keyword>
<keyword evidence="8" id="KW-1185">Reference proteome</keyword>
<evidence type="ECO:0000256" key="3">
    <source>
        <dbReference type="ARBA" id="ARBA00022989"/>
    </source>
</evidence>
<evidence type="ECO:0000313" key="7">
    <source>
        <dbReference type="EMBL" id="SDT37410.1"/>
    </source>
</evidence>
<dbReference type="RefSeq" id="WP_091375107.1">
    <property type="nucleotide sequence ID" value="NZ_LT629740.1"/>
</dbReference>
<feature type="transmembrane region" description="Helical" evidence="5">
    <location>
        <begin position="172"/>
        <end position="193"/>
    </location>
</feature>
<dbReference type="OrthoDB" id="5116867at2"/>
<evidence type="ECO:0000256" key="4">
    <source>
        <dbReference type="ARBA" id="ARBA00023136"/>
    </source>
</evidence>
<dbReference type="EMBL" id="LT629740">
    <property type="protein sequence ID" value="SDT37410.1"/>
    <property type="molecule type" value="Genomic_DNA"/>
</dbReference>
<evidence type="ECO:0000256" key="1">
    <source>
        <dbReference type="ARBA" id="ARBA00004141"/>
    </source>
</evidence>
<dbReference type="AlphaFoldDB" id="A0A1H1ZUP6"/>
<evidence type="ECO:0000256" key="5">
    <source>
        <dbReference type="SAM" id="Phobius"/>
    </source>
</evidence>
<evidence type="ECO:0000259" key="6">
    <source>
        <dbReference type="Pfam" id="PF01061"/>
    </source>
</evidence>
<dbReference type="STRING" id="652787.SAMN05216490_3256"/>
<feature type="transmembrane region" description="Helical" evidence="5">
    <location>
        <begin position="54"/>
        <end position="73"/>
    </location>
</feature>
<proteinExistence type="predicted"/>
<name>A0A1H1ZUP6_MUCMA</name>
<sequence length="249" mass="26875">METIIPKTSTVFSALLRADLTTQWRNRRGAILSLMVPVIILISWKGYIPKIGGPATLANSLCYGLISLGLMGYSNSIARDRDKGIFQRLRVAPLPSWAIMMSRLAVQLIMILIITTGIFIVGFNVDKITLSPAGYLVTYFTAAVGGAVYLALGQAIVGLTKNAETVNSASRLVFLAFILIGTFGGLGALGPQIQEITHWTPYGTVETIMAAGMAPAKWDMDATNALLVTLGYIIVFATVGIKQFKWESK</sequence>
<accession>A0A1H1ZUP6</accession>
<dbReference type="InterPro" id="IPR051784">
    <property type="entry name" value="Nod_factor_ABC_transporter"/>
</dbReference>
<feature type="transmembrane region" description="Helical" evidence="5">
    <location>
        <begin position="104"/>
        <end position="125"/>
    </location>
</feature>
<dbReference type="PANTHER" id="PTHR43229">
    <property type="entry name" value="NODULATION PROTEIN J"/>
    <property type="match status" value="1"/>
</dbReference>
<organism evidence="7 8">
    <name type="scientific">Mucilaginibacter mallensis</name>
    <dbReference type="NCBI Taxonomy" id="652787"/>
    <lineage>
        <taxon>Bacteria</taxon>
        <taxon>Pseudomonadati</taxon>
        <taxon>Bacteroidota</taxon>
        <taxon>Sphingobacteriia</taxon>
        <taxon>Sphingobacteriales</taxon>
        <taxon>Sphingobacteriaceae</taxon>
        <taxon>Mucilaginibacter</taxon>
    </lineage>
</organism>
<feature type="domain" description="ABC-2 type transporter transmembrane" evidence="6">
    <location>
        <begin position="11"/>
        <end position="200"/>
    </location>
</feature>
<feature type="transmembrane region" description="Helical" evidence="5">
    <location>
        <begin position="137"/>
        <end position="160"/>
    </location>
</feature>
<feature type="transmembrane region" description="Helical" evidence="5">
    <location>
        <begin position="30"/>
        <end position="48"/>
    </location>
</feature>
<dbReference type="InterPro" id="IPR013525">
    <property type="entry name" value="ABC2_TM"/>
</dbReference>
<protein>
    <submittedName>
        <fullName evidence="7">ABC-2 type transport system permease protein</fullName>
    </submittedName>
</protein>
<dbReference type="GO" id="GO:0140359">
    <property type="term" value="F:ABC-type transporter activity"/>
    <property type="evidence" value="ECO:0007669"/>
    <property type="project" value="InterPro"/>
</dbReference>
<feature type="transmembrane region" description="Helical" evidence="5">
    <location>
        <begin position="222"/>
        <end position="241"/>
    </location>
</feature>
<keyword evidence="3 5" id="KW-1133">Transmembrane helix</keyword>
<evidence type="ECO:0000256" key="2">
    <source>
        <dbReference type="ARBA" id="ARBA00022692"/>
    </source>
</evidence>
<dbReference type="PANTHER" id="PTHR43229:SF2">
    <property type="entry name" value="NODULATION PROTEIN J"/>
    <property type="match status" value="1"/>
</dbReference>
<evidence type="ECO:0000313" key="8">
    <source>
        <dbReference type="Proteomes" id="UP000199679"/>
    </source>
</evidence>
<dbReference type="Proteomes" id="UP000199679">
    <property type="component" value="Chromosome I"/>
</dbReference>
<gene>
    <name evidence="7" type="ORF">SAMN05216490_3256</name>
</gene>
<dbReference type="Pfam" id="PF01061">
    <property type="entry name" value="ABC2_membrane"/>
    <property type="match status" value="1"/>
</dbReference>
<dbReference type="GO" id="GO:0016020">
    <property type="term" value="C:membrane"/>
    <property type="evidence" value="ECO:0007669"/>
    <property type="project" value="UniProtKB-SubCell"/>
</dbReference>